<comment type="similarity">
    <text evidence="2">Belongs to the AIR synthase family.</text>
</comment>
<dbReference type="UniPathway" id="UPA00074">
    <property type="reaction ID" value="UER00129"/>
</dbReference>
<dbReference type="GO" id="GO:0005524">
    <property type="term" value="F:ATP binding"/>
    <property type="evidence" value="ECO:0007669"/>
    <property type="project" value="UniProtKB-KW"/>
</dbReference>
<dbReference type="Pfam" id="PF00586">
    <property type="entry name" value="AIRS"/>
    <property type="match status" value="1"/>
</dbReference>
<dbReference type="GO" id="GO:0004637">
    <property type="term" value="F:phosphoribosylamine-glycine ligase activity"/>
    <property type="evidence" value="ECO:0007669"/>
    <property type="project" value="TreeGrafter"/>
</dbReference>
<dbReference type="Gene3D" id="3.90.650.10">
    <property type="entry name" value="PurM-like C-terminal domain"/>
    <property type="match status" value="1"/>
</dbReference>
<dbReference type="GO" id="GO:0006189">
    <property type="term" value="P:'de novo' IMP biosynthetic process"/>
    <property type="evidence" value="ECO:0007669"/>
    <property type="project" value="UniProtKB-UniPathway"/>
</dbReference>
<name>A0A7C5U5F7_9BACT</name>
<dbReference type="PANTHER" id="PTHR10520">
    <property type="entry name" value="TRIFUNCTIONAL PURINE BIOSYNTHETIC PROTEIN ADENOSINE-3-RELATED"/>
    <property type="match status" value="1"/>
</dbReference>
<evidence type="ECO:0000256" key="2">
    <source>
        <dbReference type="ARBA" id="ARBA00010280"/>
    </source>
</evidence>
<evidence type="ECO:0000256" key="11">
    <source>
        <dbReference type="ARBA" id="ARBA00049057"/>
    </source>
</evidence>
<organism evidence="14">
    <name type="scientific">Fervidobacterium nodosum</name>
    <dbReference type="NCBI Taxonomy" id="2424"/>
    <lineage>
        <taxon>Bacteria</taxon>
        <taxon>Thermotogati</taxon>
        <taxon>Thermotogota</taxon>
        <taxon>Thermotogae</taxon>
        <taxon>Thermotogales</taxon>
        <taxon>Fervidobacteriaceae</taxon>
        <taxon>Fervidobacterium</taxon>
    </lineage>
</organism>
<gene>
    <name evidence="14" type="ORF">ENM46_04145</name>
</gene>
<dbReference type="InterPro" id="IPR016188">
    <property type="entry name" value="PurM-like_N"/>
</dbReference>
<evidence type="ECO:0000256" key="5">
    <source>
        <dbReference type="ARBA" id="ARBA00022598"/>
    </source>
</evidence>
<evidence type="ECO:0000256" key="7">
    <source>
        <dbReference type="ARBA" id="ARBA00022840"/>
    </source>
</evidence>
<evidence type="ECO:0000256" key="4">
    <source>
        <dbReference type="ARBA" id="ARBA00020367"/>
    </source>
</evidence>
<keyword evidence="6" id="KW-0547">Nucleotide-binding</keyword>
<dbReference type="InterPro" id="IPR010918">
    <property type="entry name" value="PurM-like_C_dom"/>
</dbReference>
<dbReference type="PANTHER" id="PTHR10520:SF12">
    <property type="entry name" value="TRIFUNCTIONAL PURINE BIOSYNTHETIC PROTEIN ADENOSINE-3"/>
    <property type="match status" value="1"/>
</dbReference>
<evidence type="ECO:0000256" key="3">
    <source>
        <dbReference type="ARBA" id="ARBA00013047"/>
    </source>
</evidence>
<evidence type="ECO:0000256" key="8">
    <source>
        <dbReference type="ARBA" id="ARBA00031908"/>
    </source>
</evidence>
<keyword evidence="5 14" id="KW-0436">Ligase</keyword>
<dbReference type="AlphaFoldDB" id="A0A7C5U5F7"/>
<dbReference type="GO" id="GO:0004641">
    <property type="term" value="F:phosphoribosylformylglycinamidine cyclo-ligase activity"/>
    <property type="evidence" value="ECO:0007669"/>
    <property type="project" value="UniProtKB-EC"/>
</dbReference>
<dbReference type="GO" id="GO:0005829">
    <property type="term" value="C:cytosol"/>
    <property type="evidence" value="ECO:0007669"/>
    <property type="project" value="TreeGrafter"/>
</dbReference>
<accession>A0A7C5U5F7</accession>
<evidence type="ECO:0000259" key="13">
    <source>
        <dbReference type="Pfam" id="PF02769"/>
    </source>
</evidence>
<dbReference type="Pfam" id="PF02769">
    <property type="entry name" value="AIRS_C"/>
    <property type="match status" value="1"/>
</dbReference>
<comment type="catalytic activity">
    <reaction evidence="11">
        <text>2-formamido-N(1)-(5-O-phospho-beta-D-ribosyl)acetamidine + ATP = 5-amino-1-(5-phospho-beta-D-ribosyl)imidazole + ADP + phosphate + H(+)</text>
        <dbReference type="Rhea" id="RHEA:23032"/>
        <dbReference type="ChEBI" id="CHEBI:15378"/>
        <dbReference type="ChEBI" id="CHEBI:30616"/>
        <dbReference type="ChEBI" id="CHEBI:43474"/>
        <dbReference type="ChEBI" id="CHEBI:137981"/>
        <dbReference type="ChEBI" id="CHEBI:147287"/>
        <dbReference type="ChEBI" id="CHEBI:456216"/>
        <dbReference type="EC" id="6.3.3.1"/>
    </reaction>
</comment>
<dbReference type="InterPro" id="IPR036676">
    <property type="entry name" value="PurM-like_C_sf"/>
</dbReference>
<reference evidence="14" key="1">
    <citation type="journal article" date="2020" name="mSystems">
        <title>Genome- and Community-Level Interaction Insights into Carbon Utilization and Element Cycling Functions of Hydrothermarchaeota in Hydrothermal Sediment.</title>
        <authorList>
            <person name="Zhou Z."/>
            <person name="Liu Y."/>
            <person name="Xu W."/>
            <person name="Pan J."/>
            <person name="Luo Z.H."/>
            <person name="Li M."/>
        </authorList>
    </citation>
    <scope>NUCLEOTIDE SEQUENCE [LARGE SCALE GENOMIC DNA]</scope>
    <source>
        <strain evidence="14">SpSt-1088</strain>
    </source>
</reference>
<dbReference type="InterPro" id="IPR036921">
    <property type="entry name" value="PurM-like_N_sf"/>
</dbReference>
<feature type="domain" description="PurM-like C-terminal" evidence="13">
    <location>
        <begin position="185"/>
        <end position="325"/>
    </location>
</feature>
<evidence type="ECO:0000256" key="9">
    <source>
        <dbReference type="ARBA" id="ARBA00032931"/>
    </source>
</evidence>
<dbReference type="EC" id="6.3.3.1" evidence="3"/>
<dbReference type="CDD" id="cd02196">
    <property type="entry name" value="PurM"/>
    <property type="match status" value="1"/>
</dbReference>
<dbReference type="SUPFAM" id="SSF55326">
    <property type="entry name" value="PurM N-terminal domain-like"/>
    <property type="match status" value="1"/>
</dbReference>
<proteinExistence type="inferred from homology"/>
<dbReference type="GO" id="GO:0046084">
    <property type="term" value="P:adenine biosynthetic process"/>
    <property type="evidence" value="ECO:0007669"/>
    <property type="project" value="TreeGrafter"/>
</dbReference>
<dbReference type="Gene3D" id="3.30.1330.10">
    <property type="entry name" value="PurM-like, N-terminal domain"/>
    <property type="match status" value="1"/>
</dbReference>
<sequence length="327" mass="36717">MFYREDIAKSNGFRTPDSGLRKYTYSASGVDVFRNDDFTEFIKSKVRLPNWVIKEPTGYATILNFTNPPVVLTADGVGSKLLLHIEHKRWSDAAKDLIGMNYNDIICVGAIPKAFVDYLGVHHIAKEHYEFIEALNCELEKVNMSLVAGETAEIPAIYTHNDWDVAGFCVGVLQKGLPVETIEYGDIIIGIPASGFHSNGWSLIRKIIQEEKIDISALPFDILTGTRIYNQVPQVFDSVKAIAHVTGGGILRALRRILKDKGWNINLELPEYMRWIMRYVEFEEALKTFNMGYGMILVTNKQIAEEIAQKVGGKIIGEVSQTTKISI</sequence>
<evidence type="ECO:0000313" key="14">
    <source>
        <dbReference type="EMBL" id="HHR34122.1"/>
    </source>
</evidence>
<keyword evidence="7" id="KW-0067">ATP-binding</keyword>
<feature type="domain" description="PurM-like N-terminal" evidence="12">
    <location>
        <begin position="66"/>
        <end position="172"/>
    </location>
</feature>
<evidence type="ECO:0000256" key="10">
    <source>
        <dbReference type="ARBA" id="ARBA00033093"/>
    </source>
</evidence>
<comment type="caution">
    <text evidence="14">The sequence shown here is derived from an EMBL/GenBank/DDBJ whole genome shotgun (WGS) entry which is preliminary data.</text>
</comment>
<dbReference type="InterPro" id="IPR004733">
    <property type="entry name" value="PurM_cligase"/>
</dbReference>
<protein>
    <recommendedName>
        <fullName evidence="4">Phosphoribosylformylglycinamidine cyclo-ligase</fullName>
        <ecNumber evidence="3">6.3.3.1</ecNumber>
    </recommendedName>
    <alternativeName>
        <fullName evidence="9">AIR synthase</fullName>
    </alternativeName>
    <alternativeName>
        <fullName evidence="10">AIRS</fullName>
    </alternativeName>
    <alternativeName>
        <fullName evidence="8">Phosphoribosyl-aminoimidazole synthetase</fullName>
    </alternativeName>
</protein>
<evidence type="ECO:0000259" key="12">
    <source>
        <dbReference type="Pfam" id="PF00586"/>
    </source>
</evidence>
<comment type="pathway">
    <text evidence="1">Purine metabolism; IMP biosynthesis via de novo pathway; 5-amino-1-(5-phospho-D-ribosyl)imidazole from N(2)-formyl-N(1)-(5-phospho-D-ribosyl)glycinamide: step 2/2.</text>
</comment>
<evidence type="ECO:0000256" key="6">
    <source>
        <dbReference type="ARBA" id="ARBA00022741"/>
    </source>
</evidence>
<evidence type="ECO:0000256" key="1">
    <source>
        <dbReference type="ARBA" id="ARBA00004686"/>
    </source>
</evidence>
<dbReference type="EMBL" id="DRXW01000253">
    <property type="protein sequence ID" value="HHR34122.1"/>
    <property type="molecule type" value="Genomic_DNA"/>
</dbReference>
<dbReference type="SUPFAM" id="SSF56042">
    <property type="entry name" value="PurM C-terminal domain-like"/>
    <property type="match status" value="1"/>
</dbReference>